<dbReference type="Proteomes" id="UP001415857">
    <property type="component" value="Unassembled WGS sequence"/>
</dbReference>
<dbReference type="SUPFAM" id="SSF49899">
    <property type="entry name" value="Concanavalin A-like lectins/glucanases"/>
    <property type="match status" value="1"/>
</dbReference>
<dbReference type="CDD" id="cd06899">
    <property type="entry name" value="lectin_legume_LecRK_Arcelin_ConA"/>
    <property type="match status" value="1"/>
</dbReference>
<accession>A0AAP0X9U0</accession>
<evidence type="ECO:0000256" key="1">
    <source>
        <dbReference type="ARBA" id="ARBA00007606"/>
    </source>
</evidence>
<organism evidence="5 6">
    <name type="scientific">Liquidambar formosana</name>
    <name type="common">Formosan gum</name>
    <dbReference type="NCBI Taxonomy" id="63359"/>
    <lineage>
        <taxon>Eukaryota</taxon>
        <taxon>Viridiplantae</taxon>
        <taxon>Streptophyta</taxon>
        <taxon>Embryophyta</taxon>
        <taxon>Tracheophyta</taxon>
        <taxon>Spermatophyta</taxon>
        <taxon>Magnoliopsida</taxon>
        <taxon>eudicotyledons</taxon>
        <taxon>Gunneridae</taxon>
        <taxon>Pentapetalae</taxon>
        <taxon>Saxifragales</taxon>
        <taxon>Altingiaceae</taxon>
        <taxon>Liquidambar</taxon>
    </lineage>
</organism>
<dbReference type="InterPro" id="IPR001220">
    <property type="entry name" value="Legume_lectin_dom"/>
</dbReference>
<evidence type="ECO:0000256" key="3">
    <source>
        <dbReference type="SAM" id="SignalP"/>
    </source>
</evidence>
<protein>
    <recommendedName>
        <fullName evidence="4">Legume lectin domain-containing protein</fullName>
    </recommendedName>
</protein>
<comment type="similarity">
    <text evidence="1">Belongs to the leguminous lectin family.</text>
</comment>
<keyword evidence="6" id="KW-1185">Reference proteome</keyword>
<gene>
    <name evidence="5" type="ORF">L1049_009193</name>
</gene>
<evidence type="ECO:0000313" key="6">
    <source>
        <dbReference type="Proteomes" id="UP001415857"/>
    </source>
</evidence>
<feature type="signal peptide" evidence="3">
    <location>
        <begin position="1"/>
        <end position="17"/>
    </location>
</feature>
<proteinExistence type="inferred from homology"/>
<dbReference type="GO" id="GO:0030246">
    <property type="term" value="F:carbohydrate binding"/>
    <property type="evidence" value="ECO:0007669"/>
    <property type="project" value="UniProtKB-KW"/>
</dbReference>
<dbReference type="InterPro" id="IPR013320">
    <property type="entry name" value="ConA-like_dom_sf"/>
</dbReference>
<feature type="chain" id="PRO_5042843487" description="Legume lectin domain-containing protein" evidence="3">
    <location>
        <begin position="18"/>
        <end position="317"/>
    </location>
</feature>
<dbReference type="Gene3D" id="2.60.120.200">
    <property type="match status" value="1"/>
</dbReference>
<dbReference type="Pfam" id="PF00139">
    <property type="entry name" value="Lectin_legB"/>
    <property type="match status" value="1"/>
</dbReference>
<evidence type="ECO:0000259" key="4">
    <source>
        <dbReference type="Pfam" id="PF00139"/>
    </source>
</evidence>
<comment type="caution">
    <text evidence="5">The sequence shown here is derived from an EMBL/GenBank/DDBJ whole genome shotgun (WGS) entry which is preliminary data.</text>
</comment>
<sequence length="317" mass="35196">MSYRILVLFFLAGLAISTFNHNQEFIFSGDLNLDGMAAEITPTGSVKPINAITLKTGQVFYTLPFQFKNSSTGAVHSFSTSFVFSINIPFPFVFKDGISLVISPSKSLPEYMPTHYTQLSNDTKQENISQNIFSIKLGESLTFSRGYEEIDNHVGININGVALIKYSPLGYFTDMNGGFKKLEVTTGETMQVWVEYDGREKELNVTLSPTNVPKPSRPLLSTALDLSQLIFENMYVGISVNDSASFSSHHILGWNFKMNGLAQDFDRSQLAKFAPIEASFRAFRNCACFAELFRNCSWGDEVIIESNRSLGGGIRAA</sequence>
<dbReference type="EMBL" id="JBBPBK010000002">
    <property type="protein sequence ID" value="KAK9291010.1"/>
    <property type="molecule type" value="Genomic_DNA"/>
</dbReference>
<keyword evidence="3" id="KW-0732">Signal</keyword>
<evidence type="ECO:0000313" key="5">
    <source>
        <dbReference type="EMBL" id="KAK9291010.1"/>
    </source>
</evidence>
<evidence type="ECO:0000256" key="2">
    <source>
        <dbReference type="ARBA" id="ARBA00022734"/>
    </source>
</evidence>
<dbReference type="PANTHER" id="PTHR32401">
    <property type="entry name" value="CONCANAVALIN A-LIKE LECTIN FAMILY PROTEIN"/>
    <property type="match status" value="1"/>
</dbReference>
<dbReference type="PANTHER" id="PTHR32401:SF50">
    <property type="entry name" value="OS07G0133000 PROTEIN"/>
    <property type="match status" value="1"/>
</dbReference>
<feature type="domain" description="Legume lectin" evidence="4">
    <location>
        <begin position="24"/>
        <end position="270"/>
    </location>
</feature>
<dbReference type="InterPro" id="IPR050258">
    <property type="entry name" value="Leguminous_Lectin"/>
</dbReference>
<keyword evidence="2" id="KW-0430">Lectin</keyword>
<dbReference type="AlphaFoldDB" id="A0AAP0X9U0"/>
<name>A0AAP0X9U0_LIQFO</name>
<reference evidence="5 6" key="1">
    <citation type="journal article" date="2024" name="Plant J.">
        <title>Genome sequences and population genomics reveal climatic adaptation and genomic divergence between two closely related sweetgum species.</title>
        <authorList>
            <person name="Xu W.Q."/>
            <person name="Ren C.Q."/>
            <person name="Zhang X.Y."/>
            <person name="Comes H.P."/>
            <person name="Liu X.H."/>
            <person name="Li Y.G."/>
            <person name="Kettle C.J."/>
            <person name="Jalonen R."/>
            <person name="Gaisberger H."/>
            <person name="Ma Y.Z."/>
            <person name="Qiu Y.X."/>
        </authorList>
    </citation>
    <scope>NUCLEOTIDE SEQUENCE [LARGE SCALE GENOMIC DNA]</scope>
    <source>
        <strain evidence="5">Hangzhou</strain>
    </source>
</reference>